<evidence type="ECO:0000256" key="1">
    <source>
        <dbReference type="SAM" id="MobiDB-lite"/>
    </source>
</evidence>
<feature type="region of interest" description="Disordered" evidence="1">
    <location>
        <begin position="295"/>
        <end position="344"/>
    </location>
</feature>
<feature type="compositionally biased region" description="Basic and acidic residues" evidence="1">
    <location>
        <begin position="74"/>
        <end position="86"/>
    </location>
</feature>
<dbReference type="GeneID" id="85312882"/>
<evidence type="ECO:0000313" key="3">
    <source>
        <dbReference type="Proteomes" id="UP001244011"/>
    </source>
</evidence>
<dbReference type="AlphaFoldDB" id="A0AAJ0FPX3"/>
<name>A0AAJ0FPX3_9PEZI</name>
<dbReference type="Proteomes" id="UP001244011">
    <property type="component" value="Unassembled WGS sequence"/>
</dbReference>
<protein>
    <submittedName>
        <fullName evidence="2">Uncharacterized protein</fullName>
    </submittedName>
</protein>
<accession>A0AAJ0FPX3</accession>
<gene>
    <name evidence="2" type="ORF">QBC33DRAFT_556097</name>
</gene>
<evidence type="ECO:0000313" key="2">
    <source>
        <dbReference type="EMBL" id="KAK1770624.1"/>
    </source>
</evidence>
<proteinExistence type="predicted"/>
<dbReference type="RefSeq" id="XP_060286837.1">
    <property type="nucleotide sequence ID" value="XM_060429695.1"/>
</dbReference>
<reference evidence="2" key="1">
    <citation type="submission" date="2023-06" db="EMBL/GenBank/DDBJ databases">
        <title>Genome-scale phylogeny and comparative genomics of the fungal order Sordariales.</title>
        <authorList>
            <consortium name="Lawrence Berkeley National Laboratory"/>
            <person name="Hensen N."/>
            <person name="Bonometti L."/>
            <person name="Westerberg I."/>
            <person name="Brannstrom I.O."/>
            <person name="Guillou S."/>
            <person name="Cros-Aarteil S."/>
            <person name="Calhoun S."/>
            <person name="Haridas S."/>
            <person name="Kuo A."/>
            <person name="Mondo S."/>
            <person name="Pangilinan J."/>
            <person name="Riley R."/>
            <person name="Labutti K."/>
            <person name="Andreopoulos B."/>
            <person name="Lipzen A."/>
            <person name="Chen C."/>
            <person name="Yanf M."/>
            <person name="Daum C."/>
            <person name="Ng V."/>
            <person name="Clum A."/>
            <person name="Steindorff A."/>
            <person name="Ohm R."/>
            <person name="Martin F."/>
            <person name="Silar P."/>
            <person name="Natvig D."/>
            <person name="Lalanne C."/>
            <person name="Gautier V."/>
            <person name="Ament-Velasquez S.L."/>
            <person name="Kruys A."/>
            <person name="Hutchinson M.I."/>
            <person name="Powell A.J."/>
            <person name="Barry K."/>
            <person name="Miller A.N."/>
            <person name="Grigoriev I.V."/>
            <person name="Debuchy R."/>
            <person name="Gladieux P."/>
            <person name="Thoren M.H."/>
            <person name="Johannesson H."/>
        </authorList>
    </citation>
    <scope>NUCLEOTIDE SEQUENCE</scope>
    <source>
        <strain evidence="2">8032-3</strain>
    </source>
</reference>
<dbReference type="EMBL" id="MU839000">
    <property type="protein sequence ID" value="KAK1770624.1"/>
    <property type="molecule type" value="Genomic_DNA"/>
</dbReference>
<feature type="compositionally biased region" description="Basic residues" evidence="1">
    <location>
        <begin position="1"/>
        <end position="15"/>
    </location>
</feature>
<feature type="compositionally biased region" description="Basic and acidic residues" evidence="1">
    <location>
        <begin position="44"/>
        <end position="53"/>
    </location>
</feature>
<feature type="region of interest" description="Disordered" evidence="1">
    <location>
        <begin position="1"/>
        <end position="127"/>
    </location>
</feature>
<keyword evidence="3" id="KW-1185">Reference proteome</keyword>
<sequence>MPRGSRRRGKSKRLERKGPRAANESPEGSVANGDEPPSQVSPHGGHDLIPDRNPRRHGHRSPGAGRDNNLPPRARPEPSRRSHHETGTQARNTQPFGPANQPHRVPQPATRPLPPSSRRGCSYPPPDGGASSCSACAVIRAANGRLYRDLLAGLSRGRRFLDAWADDVGVGEGSTIEEMEWQPEPTTYIVPVPVHVPGPAAERRLSDMRRLVFAADAAAAAARRMPTSAVAVGPGMAAAWHGMPTALAAGVPAMGLPGPDRAGAALAHTCREYEMGAAAVHHHHQGHSLGGVFRRDGHTSIPPSYLKPPAPRADAGTRGAGGGGASDGREHGGPGTARRPATLTRISCGRTRDPDLELAEAVRARGGAADDAIAAFGELRPVMEGRSTVARKILGDLLTRKN</sequence>
<organism evidence="2 3">
    <name type="scientific">Phialemonium atrogriseum</name>
    <dbReference type="NCBI Taxonomy" id="1093897"/>
    <lineage>
        <taxon>Eukaryota</taxon>
        <taxon>Fungi</taxon>
        <taxon>Dikarya</taxon>
        <taxon>Ascomycota</taxon>
        <taxon>Pezizomycotina</taxon>
        <taxon>Sordariomycetes</taxon>
        <taxon>Sordariomycetidae</taxon>
        <taxon>Cephalothecales</taxon>
        <taxon>Cephalothecaceae</taxon>
        <taxon>Phialemonium</taxon>
    </lineage>
</organism>
<comment type="caution">
    <text evidence="2">The sequence shown here is derived from an EMBL/GenBank/DDBJ whole genome shotgun (WGS) entry which is preliminary data.</text>
</comment>